<dbReference type="Proteomes" id="UP000619376">
    <property type="component" value="Unassembled WGS sequence"/>
</dbReference>
<dbReference type="AlphaFoldDB" id="A0A7W8KEG2"/>
<dbReference type="GO" id="GO:0005576">
    <property type="term" value="C:extracellular region"/>
    <property type="evidence" value="ECO:0007669"/>
    <property type="project" value="TreeGrafter"/>
</dbReference>
<dbReference type="EMBL" id="JACHFK010000004">
    <property type="protein sequence ID" value="MBB5376674.1"/>
    <property type="molecule type" value="Genomic_DNA"/>
</dbReference>
<evidence type="ECO:0000256" key="4">
    <source>
        <dbReference type="ARBA" id="ARBA00023277"/>
    </source>
</evidence>
<dbReference type="GO" id="GO:0008422">
    <property type="term" value="F:beta-glucosidase activity"/>
    <property type="evidence" value="ECO:0007669"/>
    <property type="project" value="TreeGrafter"/>
</dbReference>
<comment type="caution">
    <text evidence="10">The sequence shown here is derived from an EMBL/GenBank/DDBJ whole genome shotgun (WGS) entry which is preliminary data.</text>
</comment>
<gene>
    <name evidence="9" type="ORF">GCM10017781_18260</name>
    <name evidence="10" type="ORF">HNQ07_002138</name>
</gene>
<evidence type="ECO:0000256" key="6">
    <source>
        <dbReference type="ARBA" id="ARBA00023326"/>
    </source>
</evidence>
<feature type="domain" description="Glycoside hydrolase family 5" evidence="8">
    <location>
        <begin position="4"/>
        <end position="292"/>
    </location>
</feature>
<dbReference type="EMBL" id="BNAJ01000004">
    <property type="protein sequence ID" value="GHF42318.1"/>
    <property type="molecule type" value="Genomic_DNA"/>
</dbReference>
<sequence length="332" mass="37468">MTHYGFNVQWLYSSDSMAAPLPPDERALDFMAAHGFNFVRLPTDYRFWTKDHAYTQLDERVLECIDAYLAACQSRGLHLSLNLHRAPGYCINRNDLERHNLWADDVAQDGFRHIWRTFAQRYRGVTPAALSFDLLNEPPEVGQYGMTRESHAALMRSVVAGIRGIDPARPIVIDGLGGGHLAMPELADLGVTHSGRGYQPMCVSHWGATWWDGWRQGSGPHYPGTVYGGVTWDRQALRDFYAPWRDVQALGVPVHIGEFGCYRETPNGDALRWLADLLGVYREFGWGYGLWEFTGNFGIIGHGRPDARIERVDGYDVDVELLDLLKAARETA</sequence>
<reference evidence="10 11" key="3">
    <citation type="submission" date="2020-08" db="EMBL/GenBank/DDBJ databases">
        <title>Genomic Encyclopedia of Type Strains, Phase IV (KMG-IV): sequencing the most valuable type-strain genomes for metagenomic binning, comparative biology and taxonomic classification.</title>
        <authorList>
            <person name="Goeker M."/>
        </authorList>
    </citation>
    <scope>NUCLEOTIDE SEQUENCE [LARGE SCALE GENOMIC DNA]</scope>
    <source>
        <strain evidence="10 11">DSM 27521</strain>
    </source>
</reference>
<evidence type="ECO:0000313" key="12">
    <source>
        <dbReference type="Proteomes" id="UP000619376"/>
    </source>
</evidence>
<accession>A0A7W8KEG2</accession>
<dbReference type="Gene3D" id="3.20.20.80">
    <property type="entry name" value="Glycosidases"/>
    <property type="match status" value="1"/>
</dbReference>
<reference evidence="9" key="4">
    <citation type="submission" date="2024-05" db="EMBL/GenBank/DDBJ databases">
        <authorList>
            <person name="Sun Q."/>
            <person name="Zhou Y."/>
        </authorList>
    </citation>
    <scope>NUCLEOTIDE SEQUENCE</scope>
    <source>
        <strain evidence="9">CGMCC 1.18437</strain>
    </source>
</reference>
<organism evidence="10 11">
    <name type="scientific">Deinococcus metalli</name>
    <dbReference type="NCBI Taxonomy" id="1141878"/>
    <lineage>
        <taxon>Bacteria</taxon>
        <taxon>Thermotogati</taxon>
        <taxon>Deinococcota</taxon>
        <taxon>Deinococci</taxon>
        <taxon>Deinococcales</taxon>
        <taxon>Deinococcaceae</taxon>
        <taxon>Deinococcus</taxon>
    </lineage>
</organism>
<reference evidence="12" key="2">
    <citation type="journal article" date="2019" name="Int. J. Syst. Evol. Microbiol.">
        <title>The Global Catalogue of Microorganisms (GCM) 10K type strain sequencing project: providing services to taxonomists for standard genome sequencing and annotation.</title>
        <authorList>
            <consortium name="The Broad Institute Genomics Platform"/>
            <consortium name="The Broad Institute Genome Sequencing Center for Infectious Disease"/>
            <person name="Wu L."/>
            <person name="Ma J."/>
        </authorList>
    </citation>
    <scope>NUCLEOTIDE SEQUENCE [LARGE SCALE GENOMIC DNA]</scope>
    <source>
        <strain evidence="12">CGMCC 1.18437</strain>
    </source>
</reference>
<dbReference type="Pfam" id="PF00150">
    <property type="entry name" value="Cellulase"/>
    <property type="match status" value="1"/>
</dbReference>
<reference evidence="9" key="1">
    <citation type="journal article" date="2014" name="Int. J. Syst. Evol. Microbiol.">
        <title>Complete genome of a new Firmicutes species belonging to the dominant human colonic microbiota ('Ruminococcus bicirculans') reveals two chromosomes and a selective capacity to utilize plant glucans.</title>
        <authorList>
            <consortium name="NISC Comparative Sequencing Program"/>
            <person name="Wegmann U."/>
            <person name="Louis P."/>
            <person name="Goesmann A."/>
            <person name="Henrissat B."/>
            <person name="Duncan S.H."/>
            <person name="Flint H.J."/>
        </authorList>
    </citation>
    <scope>NUCLEOTIDE SEQUENCE</scope>
    <source>
        <strain evidence="9">CGMCC 1.18437</strain>
    </source>
</reference>
<evidence type="ECO:0000259" key="8">
    <source>
        <dbReference type="Pfam" id="PF00150"/>
    </source>
</evidence>
<name>A0A7W8KEG2_9DEIO</name>
<dbReference type="SUPFAM" id="SSF51445">
    <property type="entry name" value="(Trans)glycosidases"/>
    <property type="match status" value="1"/>
</dbReference>
<evidence type="ECO:0000313" key="10">
    <source>
        <dbReference type="EMBL" id="MBB5376674.1"/>
    </source>
</evidence>
<evidence type="ECO:0000313" key="11">
    <source>
        <dbReference type="Proteomes" id="UP000539473"/>
    </source>
</evidence>
<evidence type="ECO:0000256" key="3">
    <source>
        <dbReference type="ARBA" id="ARBA00023001"/>
    </source>
</evidence>
<keyword evidence="4" id="KW-0119">Carbohydrate metabolism</keyword>
<protein>
    <submittedName>
        <fullName evidence="10">Aryl-phospho-beta-D-glucosidase BglC (GH1 family)</fullName>
    </submittedName>
    <submittedName>
        <fullName evidence="9">Endoglucanase</fullName>
    </submittedName>
</protein>
<keyword evidence="12" id="KW-1185">Reference proteome</keyword>
<dbReference type="PANTHER" id="PTHR31297">
    <property type="entry name" value="GLUCAN ENDO-1,6-BETA-GLUCOSIDASE B"/>
    <property type="match status" value="1"/>
</dbReference>
<dbReference type="GO" id="GO:0030245">
    <property type="term" value="P:cellulose catabolic process"/>
    <property type="evidence" value="ECO:0007669"/>
    <property type="project" value="UniProtKB-KW"/>
</dbReference>
<evidence type="ECO:0000256" key="5">
    <source>
        <dbReference type="ARBA" id="ARBA00023295"/>
    </source>
</evidence>
<dbReference type="InterPro" id="IPR050386">
    <property type="entry name" value="Glycosyl_hydrolase_5"/>
</dbReference>
<dbReference type="InterPro" id="IPR001547">
    <property type="entry name" value="Glyco_hydro_5"/>
</dbReference>
<keyword evidence="2 7" id="KW-0378">Hydrolase</keyword>
<keyword evidence="3" id="KW-0136">Cellulose degradation</keyword>
<keyword evidence="6" id="KW-0624">Polysaccharide degradation</keyword>
<keyword evidence="5 7" id="KW-0326">Glycosidase</keyword>
<dbReference type="GO" id="GO:0009986">
    <property type="term" value="C:cell surface"/>
    <property type="evidence" value="ECO:0007669"/>
    <property type="project" value="TreeGrafter"/>
</dbReference>
<evidence type="ECO:0000256" key="1">
    <source>
        <dbReference type="ARBA" id="ARBA00005641"/>
    </source>
</evidence>
<dbReference type="RefSeq" id="WP_184111477.1">
    <property type="nucleotide sequence ID" value="NZ_BNAJ01000004.1"/>
</dbReference>
<evidence type="ECO:0000256" key="2">
    <source>
        <dbReference type="ARBA" id="ARBA00022801"/>
    </source>
</evidence>
<dbReference type="InterPro" id="IPR017853">
    <property type="entry name" value="GH"/>
</dbReference>
<evidence type="ECO:0000256" key="7">
    <source>
        <dbReference type="RuleBase" id="RU361153"/>
    </source>
</evidence>
<dbReference type="Proteomes" id="UP000539473">
    <property type="component" value="Unassembled WGS sequence"/>
</dbReference>
<evidence type="ECO:0000313" key="9">
    <source>
        <dbReference type="EMBL" id="GHF42318.1"/>
    </source>
</evidence>
<dbReference type="PANTHER" id="PTHR31297:SF41">
    <property type="entry name" value="ENDOGLUCANASE, PUTATIVE (AFU_ORTHOLOGUE AFUA_5G01830)-RELATED"/>
    <property type="match status" value="1"/>
</dbReference>
<comment type="similarity">
    <text evidence="1 7">Belongs to the glycosyl hydrolase 5 (cellulase A) family.</text>
</comment>
<proteinExistence type="inferred from homology"/>